<name>A0ABN9M034_9NEOB</name>
<accession>A0ABN9M034</accession>
<gene>
    <name evidence="1" type="ORF">RIMI_LOCUS12994365</name>
</gene>
<evidence type="ECO:0000313" key="2">
    <source>
        <dbReference type="Proteomes" id="UP001176940"/>
    </source>
</evidence>
<organism evidence="1 2">
    <name type="scientific">Ranitomeya imitator</name>
    <name type="common">mimic poison frog</name>
    <dbReference type="NCBI Taxonomy" id="111125"/>
    <lineage>
        <taxon>Eukaryota</taxon>
        <taxon>Metazoa</taxon>
        <taxon>Chordata</taxon>
        <taxon>Craniata</taxon>
        <taxon>Vertebrata</taxon>
        <taxon>Euteleostomi</taxon>
        <taxon>Amphibia</taxon>
        <taxon>Batrachia</taxon>
        <taxon>Anura</taxon>
        <taxon>Neobatrachia</taxon>
        <taxon>Hyloidea</taxon>
        <taxon>Dendrobatidae</taxon>
        <taxon>Dendrobatinae</taxon>
        <taxon>Ranitomeya</taxon>
    </lineage>
</organism>
<proteinExistence type="predicted"/>
<sequence length="64" mass="7197">MKSESKDWVSSVPKLQDPVRTCETFTTTEINLTVSGFELTIIKYTGSDKALGKNLEWIGNNMGW</sequence>
<dbReference type="Proteomes" id="UP001176940">
    <property type="component" value="Unassembled WGS sequence"/>
</dbReference>
<protein>
    <submittedName>
        <fullName evidence="1">Uncharacterized protein</fullName>
    </submittedName>
</protein>
<keyword evidence="2" id="KW-1185">Reference proteome</keyword>
<evidence type="ECO:0000313" key="1">
    <source>
        <dbReference type="EMBL" id="CAJ0950358.1"/>
    </source>
</evidence>
<comment type="caution">
    <text evidence="1">The sequence shown here is derived from an EMBL/GenBank/DDBJ whole genome shotgun (WGS) entry which is preliminary data.</text>
</comment>
<reference evidence="1" key="1">
    <citation type="submission" date="2023-07" db="EMBL/GenBank/DDBJ databases">
        <authorList>
            <person name="Stuckert A."/>
        </authorList>
    </citation>
    <scope>NUCLEOTIDE SEQUENCE</scope>
</reference>
<dbReference type="EMBL" id="CAUEEQ010031567">
    <property type="protein sequence ID" value="CAJ0950358.1"/>
    <property type="molecule type" value="Genomic_DNA"/>
</dbReference>